<sequence>MIIRSLDVKKDPLRPCEKNEELFGPEVPYLSVIGALMYLDNCTRPDIAFSVNLLARYSSAPTRRHWNGIKHILCYLCGTTNMRCFSDPHKGRSQTGYVFNYNGTAISWRSIKQTMVVTSSNHS</sequence>
<reference evidence="1" key="1">
    <citation type="journal article" date="2007" name="PLoS ONE">
        <title>The first genome sequence of an elite grapevine cultivar (Pinot noir Vitis vinifera L.): coping with a highly heterozygous genome.</title>
        <authorList>
            <person name="Velasco R."/>
            <person name="Zharkikh A."/>
            <person name="Troggio M."/>
            <person name="Cartwright D.A."/>
            <person name="Cestaro A."/>
            <person name="Pruss D."/>
            <person name="Pindo M."/>
            <person name="FitzGerald L.M."/>
            <person name="Vezzulli S."/>
            <person name="Reid J."/>
            <person name="Malacarne G."/>
            <person name="Iliev D."/>
            <person name="Coppola G."/>
            <person name="Wardell B."/>
            <person name="Micheletti D."/>
            <person name="Macalma T."/>
            <person name="Facci M."/>
            <person name="Mitchell J.T."/>
            <person name="Perazzolli M."/>
            <person name="Eldredge G."/>
            <person name="Gatto P."/>
            <person name="Oyzerski R."/>
            <person name="Moretto M."/>
            <person name="Gutin N."/>
            <person name="Stefanini M."/>
            <person name="Chen Y."/>
            <person name="Segala C."/>
            <person name="Davenport C."/>
            <person name="Dematte L."/>
            <person name="Mraz A."/>
            <person name="Battilana J."/>
            <person name="Stormo K."/>
            <person name="Costa F."/>
            <person name="Tao Q."/>
            <person name="Si-Ammour A."/>
            <person name="Harkins T."/>
            <person name="Lackey A."/>
            <person name="Perbost C."/>
            <person name="Taillon B."/>
            <person name="Stella A."/>
            <person name="Solovyev V."/>
            <person name="Fawcett J.A."/>
            <person name="Sterck L."/>
            <person name="Vandepoele K."/>
            <person name="Grando S.M."/>
            <person name="Toppo S."/>
            <person name="Moser C."/>
            <person name="Lanchbury J."/>
            <person name="Bogden R."/>
            <person name="Skolnick M."/>
            <person name="Sgaramella V."/>
            <person name="Bhatnagar S.K."/>
            <person name="Fontana P."/>
            <person name="Gutin A."/>
            <person name="Van de Peer Y."/>
            <person name="Salamini F."/>
            <person name="Viola R."/>
        </authorList>
    </citation>
    <scope>NUCLEOTIDE SEQUENCE</scope>
</reference>
<protein>
    <recommendedName>
        <fullName evidence="2">Retrovirus-related Pol polyprotein from transposon TNT 1-94</fullName>
    </recommendedName>
</protein>
<dbReference type="PANTHER" id="PTHR11439:SF486">
    <property type="entry name" value="RLK (RECEPTOR-LIKE KINASE) PROTEIN, PUTATIVE-RELATED"/>
    <property type="match status" value="1"/>
</dbReference>
<gene>
    <name evidence="1" type="ORF">VITISV_021076</name>
</gene>
<proteinExistence type="predicted"/>
<evidence type="ECO:0008006" key="2">
    <source>
        <dbReference type="Google" id="ProtNLM"/>
    </source>
</evidence>
<name>A5AX43_VITVI</name>
<accession>A5AX43</accession>
<dbReference type="AlphaFoldDB" id="A5AX43"/>
<dbReference type="EMBL" id="AM438867">
    <property type="protein sequence ID" value="CAN73887.1"/>
    <property type="molecule type" value="Genomic_DNA"/>
</dbReference>
<evidence type="ECO:0000313" key="1">
    <source>
        <dbReference type="EMBL" id="CAN73887.1"/>
    </source>
</evidence>
<organism evidence="1">
    <name type="scientific">Vitis vinifera</name>
    <name type="common">Grape</name>
    <dbReference type="NCBI Taxonomy" id="29760"/>
    <lineage>
        <taxon>Eukaryota</taxon>
        <taxon>Viridiplantae</taxon>
        <taxon>Streptophyta</taxon>
        <taxon>Embryophyta</taxon>
        <taxon>Tracheophyta</taxon>
        <taxon>Spermatophyta</taxon>
        <taxon>Magnoliopsida</taxon>
        <taxon>eudicotyledons</taxon>
        <taxon>Gunneridae</taxon>
        <taxon>Pentapetalae</taxon>
        <taxon>rosids</taxon>
        <taxon>Vitales</taxon>
        <taxon>Vitaceae</taxon>
        <taxon>Viteae</taxon>
        <taxon>Vitis</taxon>
    </lineage>
</organism>
<dbReference type="PANTHER" id="PTHR11439">
    <property type="entry name" value="GAG-POL-RELATED RETROTRANSPOSON"/>
    <property type="match status" value="1"/>
</dbReference>